<dbReference type="InterPro" id="IPR042160">
    <property type="entry name" value="HD-Zip_IV"/>
</dbReference>
<keyword evidence="4" id="KW-0804">Transcription</keyword>
<evidence type="ECO:0000256" key="3">
    <source>
        <dbReference type="ARBA" id="ARBA00023155"/>
    </source>
</evidence>
<accession>A0A166IVT0</accession>
<dbReference type="EMBL" id="LNRQ01000001">
    <property type="protein sequence ID" value="KZN11545.1"/>
    <property type="molecule type" value="Genomic_DNA"/>
</dbReference>
<dbReference type="Gene3D" id="3.30.530.20">
    <property type="match status" value="1"/>
</dbReference>
<keyword evidence="1" id="KW-0805">Transcription regulation</keyword>
<dbReference type="GO" id="GO:0008289">
    <property type="term" value="F:lipid binding"/>
    <property type="evidence" value="ECO:0007669"/>
    <property type="project" value="InterPro"/>
</dbReference>
<dbReference type="GO" id="GO:0003677">
    <property type="term" value="F:DNA binding"/>
    <property type="evidence" value="ECO:0007669"/>
    <property type="project" value="UniProtKB-KW"/>
</dbReference>
<dbReference type="PANTHER" id="PTHR45654">
    <property type="entry name" value="HOMEOBOX-LEUCINE ZIPPER PROTEIN MERISTEM L1"/>
    <property type="match status" value="1"/>
</dbReference>
<reference evidence="7" key="1">
    <citation type="journal article" date="2016" name="Nat. Genet.">
        <title>A high-quality carrot genome assembly provides new insights into carotenoid accumulation and asterid genome evolution.</title>
        <authorList>
            <person name="Iorizzo M."/>
            <person name="Ellison S."/>
            <person name="Senalik D."/>
            <person name="Zeng P."/>
            <person name="Satapoomin P."/>
            <person name="Huang J."/>
            <person name="Bowman M."/>
            <person name="Iovene M."/>
            <person name="Sanseverino W."/>
            <person name="Cavagnaro P."/>
            <person name="Yildiz M."/>
            <person name="Macko-Podgorni A."/>
            <person name="Moranska E."/>
            <person name="Grzebelus E."/>
            <person name="Grzebelus D."/>
            <person name="Ashrafi H."/>
            <person name="Zheng Z."/>
            <person name="Cheng S."/>
            <person name="Spooner D."/>
            <person name="Van Deynze A."/>
            <person name="Simon P."/>
        </authorList>
    </citation>
    <scope>NUCLEOTIDE SEQUENCE [LARGE SCALE GENOMIC DNA]</scope>
    <source>
        <tissue evidence="7">Leaf</tissue>
    </source>
</reference>
<dbReference type="SUPFAM" id="SSF55961">
    <property type="entry name" value="Bet v1-like"/>
    <property type="match status" value="2"/>
</dbReference>
<organism evidence="7">
    <name type="scientific">Daucus carota subsp. sativus</name>
    <name type="common">Carrot</name>
    <dbReference type="NCBI Taxonomy" id="79200"/>
    <lineage>
        <taxon>Eukaryota</taxon>
        <taxon>Viridiplantae</taxon>
        <taxon>Streptophyta</taxon>
        <taxon>Embryophyta</taxon>
        <taxon>Tracheophyta</taxon>
        <taxon>Spermatophyta</taxon>
        <taxon>Magnoliopsida</taxon>
        <taxon>eudicotyledons</taxon>
        <taxon>Gunneridae</taxon>
        <taxon>Pentapetalae</taxon>
        <taxon>asterids</taxon>
        <taxon>campanulids</taxon>
        <taxon>Apiales</taxon>
        <taxon>Apiaceae</taxon>
        <taxon>Apioideae</taxon>
        <taxon>Scandiceae</taxon>
        <taxon>Daucinae</taxon>
        <taxon>Daucus</taxon>
        <taxon>Daucus sect. Daucus</taxon>
    </lineage>
</organism>
<dbReference type="Pfam" id="PF25797">
    <property type="entry name" value="PDF2_C"/>
    <property type="match status" value="1"/>
</dbReference>
<gene>
    <name evidence="7" type="ORF">DCAR_004201</name>
</gene>
<dbReference type="PROSITE" id="PS50848">
    <property type="entry name" value="START"/>
    <property type="match status" value="1"/>
</dbReference>
<dbReference type="AlphaFoldDB" id="A0A166IVT0"/>
<protein>
    <recommendedName>
        <fullName evidence="6">START domain-containing protein</fullName>
    </recommendedName>
</protein>
<dbReference type="InterPro" id="IPR057993">
    <property type="entry name" value="HD-Zip_IV_C"/>
</dbReference>
<dbReference type="PANTHER" id="PTHR45654:SF77">
    <property type="entry name" value="HOMEOBOX-LEUCINE ZIPPER PROTEIN MERISTEM L1"/>
    <property type="match status" value="1"/>
</dbReference>
<keyword evidence="5" id="KW-0539">Nucleus</keyword>
<evidence type="ECO:0000259" key="6">
    <source>
        <dbReference type="PROSITE" id="PS50848"/>
    </source>
</evidence>
<dbReference type="OMA" id="CKIASAF"/>
<dbReference type="STRING" id="79200.A0A166IVT0"/>
<evidence type="ECO:0000256" key="2">
    <source>
        <dbReference type="ARBA" id="ARBA00023125"/>
    </source>
</evidence>
<keyword evidence="3" id="KW-0371">Homeobox</keyword>
<proteinExistence type="predicted"/>
<evidence type="ECO:0000256" key="4">
    <source>
        <dbReference type="ARBA" id="ARBA00023163"/>
    </source>
</evidence>
<evidence type="ECO:0000313" key="7">
    <source>
        <dbReference type="EMBL" id="KZN11545.1"/>
    </source>
</evidence>
<dbReference type="InterPro" id="IPR023393">
    <property type="entry name" value="START-like_dom_sf"/>
</dbReference>
<keyword evidence="2" id="KW-0238">DNA-binding</keyword>
<comment type="caution">
    <text evidence="7">The sequence shown here is derived from an EMBL/GenBank/DDBJ whole genome shotgun (WGS) entry which is preliminary data.</text>
</comment>
<dbReference type="InterPro" id="IPR002913">
    <property type="entry name" value="START_lipid-bd_dom"/>
</dbReference>
<sequence length="390" mass="42506">MAKNEHYPTIIDEMSSNEKHSEIDIGRSGEKALLQSTVGLVEADKAFIVERAIAAMDELIMMAQAGEPLWIPIIHSGIECLNKDEYLSSFPNRIELKPVKTKSEASRESVVIFMNPTKLVEILMDVEQWSTVFSGIVSRASIIDVLSTGMAGNYNEALQVLSKRMMLSYCNSFGVSAAHTCNTLCGDGATKAKIMAKKNTDDPGMPYGTIVSVASSFWIQFSPEKVFDFLNDETSRNKWDMIASTGQVYEIMRISNGCDPSSCISLLNLHNSRESNTHILKETRVDSTASYVIYTSVDTTPLNVVLSGGDPTYVALLPSGFVIHPDGPRHNVGGIIEVGSGGSLLTVAFQIMVHSALPEDLTCERVAIVNTLTQSVVERIQNALVSSLSI</sequence>
<dbReference type="Gramene" id="KZN11545">
    <property type="protein sequence ID" value="KZN11545"/>
    <property type="gene ID" value="DCAR_004201"/>
</dbReference>
<evidence type="ECO:0000256" key="1">
    <source>
        <dbReference type="ARBA" id="ARBA00023015"/>
    </source>
</evidence>
<feature type="domain" description="START" evidence="6">
    <location>
        <begin position="41"/>
        <end position="149"/>
    </location>
</feature>
<name>A0A166IVT0_DAUCS</name>
<evidence type="ECO:0000256" key="5">
    <source>
        <dbReference type="ARBA" id="ARBA00023242"/>
    </source>
</evidence>